<dbReference type="PANTHER" id="PTHR45786">
    <property type="entry name" value="DNA BINDING PROTEIN-LIKE"/>
    <property type="match status" value="1"/>
</dbReference>
<evidence type="ECO:0000313" key="1">
    <source>
        <dbReference type="Proteomes" id="UP000887565"/>
    </source>
</evidence>
<sequence length="252" mass="28828">MEYAFGSIHMMSEKAAPNGLQMCKINGETSYSLSDLYAKDGERPKFGQYYAIETTDALKDREKDYESKSLDKKLMTILEHMVGTHNVLAKMYFFASELHKQKVVKYKARYGQQPHFHVILLTNREARDLHVADSEIHTHRTNLPTCEQVAVIWHSINREPPDITGIELYGKKGSMTNIRYFDPNVDPACYRLLFPYGTQGYKYGIMKADPNNKKANDDLAAQFDAGKEGGTLYTDNDLDWIDNYLDAEDNGM</sequence>
<dbReference type="AlphaFoldDB" id="A0A915JIG9"/>
<reference evidence="2" key="1">
    <citation type="submission" date="2022-11" db="UniProtKB">
        <authorList>
            <consortium name="WormBaseParasite"/>
        </authorList>
    </citation>
    <scope>IDENTIFICATION</scope>
</reference>
<organism evidence="1 2">
    <name type="scientific">Romanomermis culicivorax</name>
    <name type="common">Nematode worm</name>
    <dbReference type="NCBI Taxonomy" id="13658"/>
    <lineage>
        <taxon>Eukaryota</taxon>
        <taxon>Metazoa</taxon>
        <taxon>Ecdysozoa</taxon>
        <taxon>Nematoda</taxon>
        <taxon>Enoplea</taxon>
        <taxon>Dorylaimia</taxon>
        <taxon>Mermithida</taxon>
        <taxon>Mermithoidea</taxon>
        <taxon>Mermithidae</taxon>
        <taxon>Romanomermis</taxon>
    </lineage>
</organism>
<keyword evidence="1" id="KW-1185">Reference proteome</keyword>
<proteinExistence type="predicted"/>
<accession>A0A915JIG9</accession>
<name>A0A915JIG9_ROMCU</name>
<protein>
    <submittedName>
        <fullName evidence="2">Helitron helicase-like domain-containing protein</fullName>
    </submittedName>
</protein>
<dbReference type="PANTHER" id="PTHR45786:SF74">
    <property type="entry name" value="ATP-DEPENDENT DNA HELICASE"/>
    <property type="match status" value="1"/>
</dbReference>
<dbReference type="WBParaSite" id="nRc.2.0.1.t25935-RA">
    <property type="protein sequence ID" value="nRc.2.0.1.t25935-RA"/>
    <property type="gene ID" value="nRc.2.0.1.g25935"/>
</dbReference>
<evidence type="ECO:0000313" key="2">
    <source>
        <dbReference type="WBParaSite" id="nRc.2.0.1.t25935-RA"/>
    </source>
</evidence>
<dbReference type="Proteomes" id="UP000887565">
    <property type="component" value="Unplaced"/>
</dbReference>